<reference evidence="1 2" key="1">
    <citation type="submission" date="2023-06" db="EMBL/GenBank/DDBJ databases">
        <title>Rock-solubilizing bacteria, Microbacterium invictum, promotes re-establishment of vegetation in rocky wasteland by accelerating rock bio-weathering and reshaping soil bacterial community.</title>
        <authorList>
            <person name="Liu C."/>
        </authorList>
    </citation>
    <scope>NUCLEOTIDE SEQUENCE [LARGE SCALE GENOMIC DNA]</scope>
    <source>
        <strain evidence="1 2">X-18</strain>
    </source>
</reference>
<organism evidence="1 2">
    <name type="scientific">Microbacterium invictum</name>
    <dbReference type="NCBI Taxonomy" id="515415"/>
    <lineage>
        <taxon>Bacteria</taxon>
        <taxon>Bacillati</taxon>
        <taxon>Actinomycetota</taxon>
        <taxon>Actinomycetes</taxon>
        <taxon>Micrococcales</taxon>
        <taxon>Microbacteriaceae</taxon>
        <taxon>Microbacterium</taxon>
    </lineage>
</organism>
<accession>A0ABZ0VEP0</accession>
<proteinExistence type="predicted"/>
<protein>
    <submittedName>
        <fullName evidence="1">DUF1048 domain-containing protein</fullName>
    </submittedName>
</protein>
<dbReference type="SUPFAM" id="SSF158560">
    <property type="entry name" value="BH3980-like"/>
    <property type="match status" value="1"/>
</dbReference>
<sequence length="122" mass="13812">MMTNWIEWVTGSLADKRRWRAYRARVEALPAPYRTAAKGVERYLMYNGGTDQGELLLQMFDDLAELFEGAAADGTPVREIVGDDPVEFVDTFKSNYGIGSWITKEQKRLTAAIEQAEKEETS</sequence>
<dbReference type="Pfam" id="PF06304">
    <property type="entry name" value="DUF1048"/>
    <property type="match status" value="1"/>
</dbReference>
<dbReference type="EMBL" id="CP139779">
    <property type="protein sequence ID" value="WQB72103.1"/>
    <property type="molecule type" value="Genomic_DNA"/>
</dbReference>
<name>A0ABZ0VEP0_9MICO</name>
<dbReference type="Proteomes" id="UP001324533">
    <property type="component" value="Chromosome"/>
</dbReference>
<evidence type="ECO:0000313" key="2">
    <source>
        <dbReference type="Proteomes" id="UP001324533"/>
    </source>
</evidence>
<evidence type="ECO:0000313" key="1">
    <source>
        <dbReference type="EMBL" id="WQB72103.1"/>
    </source>
</evidence>
<keyword evidence="2" id="KW-1185">Reference proteome</keyword>
<gene>
    <name evidence="1" type="ORF">T9R20_00165</name>
</gene>
<dbReference type="InterPro" id="IPR008316">
    <property type="entry name" value="UCP029876"/>
</dbReference>
<dbReference type="Gene3D" id="1.10.1900.10">
    <property type="entry name" value="c-terminal domain of poly(a) binding protein"/>
    <property type="match status" value="1"/>
</dbReference>